<feature type="region of interest" description="Disordered" evidence="1">
    <location>
        <begin position="238"/>
        <end position="269"/>
    </location>
</feature>
<evidence type="ECO:0000313" key="2">
    <source>
        <dbReference type="EMBL" id="MFB9714499.1"/>
    </source>
</evidence>
<dbReference type="RefSeq" id="WP_345046178.1">
    <property type="nucleotide sequence ID" value="NZ_BAABED010000001.1"/>
</dbReference>
<name>A0ABV5URQ0_9MICC</name>
<evidence type="ECO:0000256" key="1">
    <source>
        <dbReference type="SAM" id="MobiDB-lite"/>
    </source>
</evidence>
<reference evidence="2 3" key="1">
    <citation type="submission" date="2024-09" db="EMBL/GenBank/DDBJ databases">
        <authorList>
            <person name="Sun Q."/>
            <person name="Mori K."/>
        </authorList>
    </citation>
    <scope>NUCLEOTIDE SEQUENCE [LARGE SCALE GENOMIC DNA]</scope>
    <source>
        <strain evidence="2 3">JCM 13519</strain>
    </source>
</reference>
<dbReference type="SUPFAM" id="SSF51182">
    <property type="entry name" value="RmlC-like cupins"/>
    <property type="match status" value="1"/>
</dbReference>
<dbReference type="EMBL" id="JBHMBH010000021">
    <property type="protein sequence ID" value="MFB9714499.1"/>
    <property type="molecule type" value="Genomic_DNA"/>
</dbReference>
<proteinExistence type="predicted"/>
<organism evidence="2 3">
    <name type="scientific">Arthrobacter methylotrophus</name>
    <dbReference type="NCBI Taxonomy" id="121291"/>
    <lineage>
        <taxon>Bacteria</taxon>
        <taxon>Bacillati</taxon>
        <taxon>Actinomycetota</taxon>
        <taxon>Actinomycetes</taxon>
        <taxon>Micrococcales</taxon>
        <taxon>Micrococcaceae</taxon>
        <taxon>Arthrobacter</taxon>
    </lineage>
</organism>
<protein>
    <submittedName>
        <fullName evidence="2">Uncharacterized protein</fullName>
    </submittedName>
</protein>
<dbReference type="InterPro" id="IPR014710">
    <property type="entry name" value="RmlC-like_jellyroll"/>
</dbReference>
<accession>A0ABV5URQ0</accession>
<dbReference type="InterPro" id="IPR011051">
    <property type="entry name" value="RmlC_Cupin_sf"/>
</dbReference>
<feature type="region of interest" description="Disordered" evidence="1">
    <location>
        <begin position="1"/>
        <end position="25"/>
    </location>
</feature>
<keyword evidence="3" id="KW-1185">Reference proteome</keyword>
<gene>
    <name evidence="2" type="ORF">ACFFPI_10230</name>
</gene>
<dbReference type="Proteomes" id="UP001589536">
    <property type="component" value="Unassembled WGS sequence"/>
</dbReference>
<evidence type="ECO:0000313" key="3">
    <source>
        <dbReference type="Proteomes" id="UP001589536"/>
    </source>
</evidence>
<dbReference type="Gene3D" id="2.60.120.10">
    <property type="entry name" value="Jelly Rolls"/>
    <property type="match status" value="1"/>
</dbReference>
<sequence>MFDKSDPRAGLGRATTPTKAPDSGTPIAAAYYTEFDGEPSLVSPLGSPTWIVRGQNFLVAYSRLSAGDELRRPEAQDEYIVILHEDDAMVTIESSGAPATIKGQILAVVPPGKSVIRAEQPTDVVRVFDIRTGDLAAQAANAADYLEDHPRVAPLEIWPEPADGDKLRVYPLDEIAPEPGRFGRIFRTRTLMVNYMYPSEGPRDISKLSPHHHDDFEQGSLAVRGEFVHHIRTPWTPDMNQWRDDEHTSVGSPSLAIIPPPTVHTTGATGTGTNILIDIFSPPREDFSDQPGWVLNAHEYPRL</sequence>
<comment type="caution">
    <text evidence="2">The sequence shown here is derived from an EMBL/GenBank/DDBJ whole genome shotgun (WGS) entry which is preliminary data.</text>
</comment>